<protein>
    <submittedName>
        <fullName evidence="1">Uncharacterized protein</fullName>
    </submittedName>
</protein>
<evidence type="ECO:0000313" key="1">
    <source>
        <dbReference type="EnsemblMetazoa" id="Aqu2.1.23029_001"/>
    </source>
</evidence>
<sequence length="59" mass="6480">PQGWAQKKLLKSWTLASLPSLLTKLSSPLTIISAVSSALRSSQKYQKHSSMLKMILAQP</sequence>
<dbReference type="AlphaFoldDB" id="A0A1X7U681"/>
<dbReference type="InParanoid" id="A0A1X7U681"/>
<proteinExistence type="predicted"/>
<dbReference type="EnsemblMetazoa" id="Aqu2.1.23029_001">
    <property type="protein sequence ID" value="Aqu2.1.23029_001"/>
    <property type="gene ID" value="Aqu2.1.23029"/>
</dbReference>
<reference evidence="1" key="1">
    <citation type="submission" date="2017-05" db="UniProtKB">
        <authorList>
            <consortium name="EnsemblMetazoa"/>
        </authorList>
    </citation>
    <scope>IDENTIFICATION</scope>
</reference>
<accession>A0A1X7U681</accession>
<organism evidence="1">
    <name type="scientific">Amphimedon queenslandica</name>
    <name type="common">Sponge</name>
    <dbReference type="NCBI Taxonomy" id="400682"/>
    <lineage>
        <taxon>Eukaryota</taxon>
        <taxon>Metazoa</taxon>
        <taxon>Porifera</taxon>
        <taxon>Demospongiae</taxon>
        <taxon>Heteroscleromorpha</taxon>
        <taxon>Haplosclerida</taxon>
        <taxon>Niphatidae</taxon>
        <taxon>Amphimedon</taxon>
    </lineage>
</organism>
<name>A0A1X7U681_AMPQE</name>